<accession>A0A5C3KG38</accession>
<organism evidence="2 3">
    <name type="scientific">Coprinopsis marcescibilis</name>
    <name type="common">Agaric fungus</name>
    <name type="synonym">Psathyrella marcescibilis</name>
    <dbReference type="NCBI Taxonomy" id="230819"/>
    <lineage>
        <taxon>Eukaryota</taxon>
        <taxon>Fungi</taxon>
        <taxon>Dikarya</taxon>
        <taxon>Basidiomycota</taxon>
        <taxon>Agaricomycotina</taxon>
        <taxon>Agaricomycetes</taxon>
        <taxon>Agaricomycetidae</taxon>
        <taxon>Agaricales</taxon>
        <taxon>Agaricineae</taxon>
        <taxon>Psathyrellaceae</taxon>
        <taxon>Coprinopsis</taxon>
    </lineage>
</organism>
<evidence type="ECO:0000256" key="1">
    <source>
        <dbReference type="SAM" id="MobiDB-lite"/>
    </source>
</evidence>
<feature type="region of interest" description="Disordered" evidence="1">
    <location>
        <begin position="271"/>
        <end position="342"/>
    </location>
</feature>
<evidence type="ECO:0000313" key="2">
    <source>
        <dbReference type="EMBL" id="TFK18745.1"/>
    </source>
</evidence>
<protein>
    <submittedName>
        <fullName evidence="2">Uncharacterized protein</fullName>
    </submittedName>
</protein>
<dbReference type="Proteomes" id="UP000307440">
    <property type="component" value="Unassembled WGS sequence"/>
</dbReference>
<dbReference type="OrthoDB" id="3054100at2759"/>
<proteinExistence type="predicted"/>
<evidence type="ECO:0000313" key="3">
    <source>
        <dbReference type="Proteomes" id="UP000307440"/>
    </source>
</evidence>
<keyword evidence="3" id="KW-1185">Reference proteome</keyword>
<feature type="compositionally biased region" description="Pro residues" evidence="1">
    <location>
        <begin position="284"/>
        <end position="305"/>
    </location>
</feature>
<dbReference type="AlphaFoldDB" id="A0A5C3KG38"/>
<gene>
    <name evidence="2" type="ORF">FA15DRAFT_709606</name>
</gene>
<sequence length="635" mass="68776">MAPPTWMTIPECTHCQEFLAEYSLCRPTCNYTAFWPKINASFFANFSLVEKLFPGMSLGNLVLSRWFRWQFNPRSRNSCASIPTKLLKEIYKHHTCAHKAYEAFAKVYPEAVHTALNELCEKEGIPSAKRLGKWHGVCEVVREYLVEAGEDLDEDENGGEAAAHDYDRFLAVLPGVLNVVVDPAVRKAGALAVVTIVAPDPVARGELKVDTFQFRDKEETLLFAGTWMEYDSKFVPAVTSWALRHEYTADECTRHAGGKPLEHSQLEAIDAEGEDSSPAVKGSPSPPASPHATPPAMPRGTPPCGTPTATSPGPDDYQGDSPQHLPGPTLFYNPHTQPLLKPGEMNDAPPDVINCHFSDPTGITLANPGLLSHDMWGWDNPHIFNAIVTEGGAADPHSAYGEPSSLGLLMDGVINGTREAEAFSTKEAEAEAARAKELDAVKAKEAEAVRAKEAEAVRAKEAEAEAARAKEVEAVKANQAKEAEVEAARVKELEAVKAKEEEAEALKAKGAEAEALKGKEAEAEALRAKEKKAEVEAARAKEKKEKEKEVLKVKGVKSLAAKNTRKVKAKDAKKSSAKKVDRNGKDTAQKAATEKGGKAAGERKAAAGKSKQGNENQEVRQSERGPVPSTQAEKL</sequence>
<feature type="region of interest" description="Disordered" evidence="1">
    <location>
        <begin position="505"/>
        <end position="635"/>
    </location>
</feature>
<feature type="compositionally biased region" description="Basic and acidic residues" evidence="1">
    <location>
        <begin position="505"/>
        <end position="552"/>
    </location>
</feature>
<name>A0A5C3KG38_COPMA</name>
<reference evidence="2 3" key="1">
    <citation type="journal article" date="2019" name="Nat. Ecol. Evol.">
        <title>Megaphylogeny resolves global patterns of mushroom evolution.</title>
        <authorList>
            <person name="Varga T."/>
            <person name="Krizsan K."/>
            <person name="Foldi C."/>
            <person name="Dima B."/>
            <person name="Sanchez-Garcia M."/>
            <person name="Sanchez-Ramirez S."/>
            <person name="Szollosi G.J."/>
            <person name="Szarkandi J.G."/>
            <person name="Papp V."/>
            <person name="Albert L."/>
            <person name="Andreopoulos W."/>
            <person name="Angelini C."/>
            <person name="Antonin V."/>
            <person name="Barry K.W."/>
            <person name="Bougher N.L."/>
            <person name="Buchanan P."/>
            <person name="Buyck B."/>
            <person name="Bense V."/>
            <person name="Catcheside P."/>
            <person name="Chovatia M."/>
            <person name="Cooper J."/>
            <person name="Damon W."/>
            <person name="Desjardin D."/>
            <person name="Finy P."/>
            <person name="Geml J."/>
            <person name="Haridas S."/>
            <person name="Hughes K."/>
            <person name="Justo A."/>
            <person name="Karasinski D."/>
            <person name="Kautmanova I."/>
            <person name="Kiss B."/>
            <person name="Kocsube S."/>
            <person name="Kotiranta H."/>
            <person name="LaButti K.M."/>
            <person name="Lechner B.E."/>
            <person name="Liimatainen K."/>
            <person name="Lipzen A."/>
            <person name="Lukacs Z."/>
            <person name="Mihaltcheva S."/>
            <person name="Morgado L.N."/>
            <person name="Niskanen T."/>
            <person name="Noordeloos M.E."/>
            <person name="Ohm R.A."/>
            <person name="Ortiz-Santana B."/>
            <person name="Ovrebo C."/>
            <person name="Racz N."/>
            <person name="Riley R."/>
            <person name="Savchenko A."/>
            <person name="Shiryaev A."/>
            <person name="Soop K."/>
            <person name="Spirin V."/>
            <person name="Szebenyi C."/>
            <person name="Tomsovsky M."/>
            <person name="Tulloss R.E."/>
            <person name="Uehling J."/>
            <person name="Grigoriev I.V."/>
            <person name="Vagvolgyi C."/>
            <person name="Papp T."/>
            <person name="Martin F.M."/>
            <person name="Miettinen O."/>
            <person name="Hibbett D.S."/>
            <person name="Nagy L.G."/>
        </authorList>
    </citation>
    <scope>NUCLEOTIDE SEQUENCE [LARGE SCALE GENOMIC DNA]</scope>
    <source>
        <strain evidence="2 3">CBS 121175</strain>
    </source>
</reference>
<feature type="compositionally biased region" description="Basic and acidic residues" evidence="1">
    <location>
        <begin position="569"/>
        <end position="605"/>
    </location>
</feature>
<dbReference type="EMBL" id="ML210381">
    <property type="protein sequence ID" value="TFK18745.1"/>
    <property type="molecule type" value="Genomic_DNA"/>
</dbReference>